<dbReference type="Proteomes" id="UP001611415">
    <property type="component" value="Unassembled WGS sequence"/>
</dbReference>
<name>A0ABW7X6E9_9NOCA</name>
<protein>
    <submittedName>
        <fullName evidence="1">Uncharacterized protein</fullName>
    </submittedName>
</protein>
<accession>A0ABW7X6E9</accession>
<sequence length="138" mass="14943">MEPVEGATAMAVTNPFGALIEDAKAGALQVRLEPQVFLDLDRACQELIAALSAAQHDARAIGDLGHWGLGEDDPRLWSAIELVKLFREKAFGGPNNAYDTLAEYIAVATEIQALFGAIREAFERTDAEFAARLREITG</sequence>
<comment type="caution">
    <text evidence="1">The sequence shown here is derived from an EMBL/GenBank/DDBJ whole genome shotgun (WGS) entry which is preliminary data.</text>
</comment>
<keyword evidence="2" id="KW-1185">Reference proteome</keyword>
<dbReference type="EMBL" id="JBIRYO010000018">
    <property type="protein sequence ID" value="MFI2476687.1"/>
    <property type="molecule type" value="Genomic_DNA"/>
</dbReference>
<proteinExistence type="predicted"/>
<dbReference type="RefSeq" id="WP_357410973.1">
    <property type="nucleotide sequence ID" value="NZ_JBEYCD010000024.1"/>
</dbReference>
<reference evidence="1 2" key="1">
    <citation type="submission" date="2024-10" db="EMBL/GenBank/DDBJ databases">
        <title>The Natural Products Discovery Center: Release of the First 8490 Sequenced Strains for Exploring Actinobacteria Biosynthetic Diversity.</title>
        <authorList>
            <person name="Kalkreuter E."/>
            <person name="Kautsar S.A."/>
            <person name="Yang D."/>
            <person name="Bader C.D."/>
            <person name="Teijaro C.N."/>
            <person name="Fluegel L."/>
            <person name="Davis C.M."/>
            <person name="Simpson J.R."/>
            <person name="Lauterbach L."/>
            <person name="Steele A.D."/>
            <person name="Gui C."/>
            <person name="Meng S."/>
            <person name="Li G."/>
            <person name="Viehrig K."/>
            <person name="Ye F."/>
            <person name="Su P."/>
            <person name="Kiefer A.F."/>
            <person name="Nichols A."/>
            <person name="Cepeda A.J."/>
            <person name="Yan W."/>
            <person name="Fan B."/>
            <person name="Jiang Y."/>
            <person name="Adhikari A."/>
            <person name="Zheng C.-J."/>
            <person name="Schuster L."/>
            <person name="Cowan T.M."/>
            <person name="Smanski M.J."/>
            <person name="Chevrette M.G."/>
            <person name="De Carvalho L.P.S."/>
            <person name="Shen B."/>
        </authorList>
    </citation>
    <scope>NUCLEOTIDE SEQUENCE [LARGE SCALE GENOMIC DNA]</scope>
    <source>
        <strain evidence="1 2">NPDC019275</strain>
    </source>
</reference>
<evidence type="ECO:0000313" key="1">
    <source>
        <dbReference type="EMBL" id="MFI2476687.1"/>
    </source>
</evidence>
<organism evidence="1 2">
    <name type="scientific">Nocardia xishanensis</name>
    <dbReference type="NCBI Taxonomy" id="238964"/>
    <lineage>
        <taxon>Bacteria</taxon>
        <taxon>Bacillati</taxon>
        <taxon>Actinomycetota</taxon>
        <taxon>Actinomycetes</taxon>
        <taxon>Mycobacteriales</taxon>
        <taxon>Nocardiaceae</taxon>
        <taxon>Nocardia</taxon>
    </lineage>
</organism>
<evidence type="ECO:0000313" key="2">
    <source>
        <dbReference type="Proteomes" id="UP001611415"/>
    </source>
</evidence>
<gene>
    <name evidence="1" type="ORF">ACH49W_25165</name>
</gene>